<feature type="domain" description="F-box" evidence="1">
    <location>
        <begin position="27"/>
        <end position="63"/>
    </location>
</feature>
<dbReference type="InterPro" id="IPR017451">
    <property type="entry name" value="F-box-assoc_interact_dom"/>
</dbReference>
<dbReference type="PANTHER" id="PTHR31672:SF2">
    <property type="entry name" value="F-BOX DOMAIN-CONTAINING PROTEIN"/>
    <property type="match status" value="1"/>
</dbReference>
<dbReference type="PANTHER" id="PTHR31672">
    <property type="entry name" value="BNACNNG10540D PROTEIN"/>
    <property type="match status" value="1"/>
</dbReference>
<dbReference type="InterPro" id="IPR050796">
    <property type="entry name" value="SCF_F-box_component"/>
</dbReference>
<keyword evidence="3" id="KW-1185">Reference proteome</keyword>
<sequence length="411" mass="46581">MGFAGSEASMEAESSVRARKRQVTAPASAAAYIPDELVRDILLRLPPASILRFRAVCKSWLRLTTCPEFMLEHHRRQPALPLVSFLRDAGGEPVHAADCCVEALDLRADGFRSVARFTDARDRCGSFRVLGSCDGLVLLNFEDRVYVCNPATRQWTRLPPPLPSSTLAGFYRHEPTGEYRALFYRGNWPPYLDYYILVADSRKGKGFGLPSEQDVAYKFKESPGGPPVLFRGSLHWQPKKEGTHGHLILVFNTVTEVFRAMFPPPVTGTPVPVTREHMPLHEVEDMLAMLCCGKDATTVELWLMQDYEKMKWVCKHRIGLPAMNVSTFHVNEPWHVCFVSEEGVVLVTQQQKLLHYDFKGNLKESFRCDGHQLRITPYTLKESIVQHKFFKIQDNVGDGEDESPPPFFRGL</sequence>
<dbReference type="NCBIfam" id="TIGR01640">
    <property type="entry name" value="F_box_assoc_1"/>
    <property type="match status" value="1"/>
</dbReference>
<proteinExistence type="predicted"/>
<evidence type="ECO:0000313" key="2">
    <source>
        <dbReference type="EMBL" id="GJN38867.1"/>
    </source>
</evidence>
<dbReference type="InterPro" id="IPR006527">
    <property type="entry name" value="F-box-assoc_dom_typ1"/>
</dbReference>
<dbReference type="EMBL" id="BQKI01000097">
    <property type="protein sequence ID" value="GJN38867.1"/>
    <property type="molecule type" value="Genomic_DNA"/>
</dbReference>
<evidence type="ECO:0000313" key="3">
    <source>
        <dbReference type="Proteomes" id="UP001054889"/>
    </source>
</evidence>
<organism evidence="2 3">
    <name type="scientific">Eleusine coracana subsp. coracana</name>
    <dbReference type="NCBI Taxonomy" id="191504"/>
    <lineage>
        <taxon>Eukaryota</taxon>
        <taxon>Viridiplantae</taxon>
        <taxon>Streptophyta</taxon>
        <taxon>Embryophyta</taxon>
        <taxon>Tracheophyta</taxon>
        <taxon>Spermatophyta</taxon>
        <taxon>Magnoliopsida</taxon>
        <taxon>Liliopsida</taxon>
        <taxon>Poales</taxon>
        <taxon>Poaceae</taxon>
        <taxon>PACMAD clade</taxon>
        <taxon>Chloridoideae</taxon>
        <taxon>Cynodonteae</taxon>
        <taxon>Eleusininae</taxon>
        <taxon>Eleusine</taxon>
    </lineage>
</organism>
<accession>A0AAV5FV36</accession>
<dbReference type="Gene3D" id="1.20.1280.50">
    <property type="match status" value="1"/>
</dbReference>
<name>A0AAV5FV36_ELECO</name>
<dbReference type="Pfam" id="PF00646">
    <property type="entry name" value="F-box"/>
    <property type="match status" value="1"/>
</dbReference>
<dbReference type="Proteomes" id="UP001054889">
    <property type="component" value="Unassembled WGS sequence"/>
</dbReference>
<reference evidence="2" key="2">
    <citation type="submission" date="2021-12" db="EMBL/GenBank/DDBJ databases">
        <title>Resequencing data analysis of finger millet.</title>
        <authorList>
            <person name="Hatakeyama M."/>
            <person name="Aluri S."/>
            <person name="Balachadran M.T."/>
            <person name="Sivarajan S.R."/>
            <person name="Poveda L."/>
            <person name="Shimizu-Inatsugi R."/>
            <person name="Schlapbach R."/>
            <person name="Sreeman S.M."/>
            <person name="Shimizu K.K."/>
        </authorList>
    </citation>
    <scope>NUCLEOTIDE SEQUENCE</scope>
</reference>
<dbReference type="PROSITE" id="PS50181">
    <property type="entry name" value="FBOX"/>
    <property type="match status" value="1"/>
</dbReference>
<gene>
    <name evidence="2" type="primary">gb27945</name>
    <name evidence="2" type="ORF">PR202_gb27945</name>
</gene>
<protein>
    <recommendedName>
        <fullName evidence="1">F-box domain-containing protein</fullName>
    </recommendedName>
</protein>
<dbReference type="AlphaFoldDB" id="A0AAV5FV36"/>
<reference evidence="2" key="1">
    <citation type="journal article" date="2018" name="DNA Res.">
        <title>Multiple hybrid de novo genome assembly of finger millet, an orphan allotetraploid crop.</title>
        <authorList>
            <person name="Hatakeyama M."/>
            <person name="Aluri S."/>
            <person name="Balachadran M.T."/>
            <person name="Sivarajan S.R."/>
            <person name="Patrignani A."/>
            <person name="Gruter S."/>
            <person name="Poveda L."/>
            <person name="Shimizu-Inatsugi R."/>
            <person name="Baeten J."/>
            <person name="Francoijs K.J."/>
            <person name="Nataraja K.N."/>
            <person name="Reddy Y.A.N."/>
            <person name="Phadnis S."/>
            <person name="Ravikumar R.L."/>
            <person name="Schlapbach R."/>
            <person name="Sreeman S.M."/>
            <person name="Shimizu K.K."/>
        </authorList>
    </citation>
    <scope>NUCLEOTIDE SEQUENCE</scope>
</reference>
<dbReference type="Pfam" id="PF07734">
    <property type="entry name" value="FBA_1"/>
    <property type="match status" value="1"/>
</dbReference>
<dbReference type="SUPFAM" id="SSF81383">
    <property type="entry name" value="F-box domain"/>
    <property type="match status" value="1"/>
</dbReference>
<dbReference type="CDD" id="cd22157">
    <property type="entry name" value="F-box_AtFBW1-like"/>
    <property type="match status" value="1"/>
</dbReference>
<evidence type="ECO:0000259" key="1">
    <source>
        <dbReference type="PROSITE" id="PS50181"/>
    </source>
</evidence>
<dbReference type="SMART" id="SM00256">
    <property type="entry name" value="FBOX"/>
    <property type="match status" value="1"/>
</dbReference>
<dbReference type="InterPro" id="IPR036047">
    <property type="entry name" value="F-box-like_dom_sf"/>
</dbReference>
<dbReference type="InterPro" id="IPR001810">
    <property type="entry name" value="F-box_dom"/>
</dbReference>
<comment type="caution">
    <text evidence="2">The sequence shown here is derived from an EMBL/GenBank/DDBJ whole genome shotgun (WGS) entry which is preliminary data.</text>
</comment>